<dbReference type="SUPFAM" id="SSF47616">
    <property type="entry name" value="GST C-terminal domain-like"/>
    <property type="match status" value="1"/>
</dbReference>
<dbReference type="InterPro" id="IPR004045">
    <property type="entry name" value="Glutathione_S-Trfase_N"/>
</dbReference>
<protein>
    <recommendedName>
        <fullName evidence="1">GST N-terminal domain-containing protein</fullName>
    </recommendedName>
</protein>
<dbReference type="OrthoDB" id="4951845at2759"/>
<dbReference type="Gene3D" id="3.40.30.10">
    <property type="entry name" value="Glutaredoxin"/>
    <property type="match status" value="1"/>
</dbReference>
<reference evidence="2 3" key="1">
    <citation type="journal article" date="2019" name="Nat. Ecol. Evol.">
        <title>Megaphylogeny resolves global patterns of mushroom evolution.</title>
        <authorList>
            <person name="Varga T."/>
            <person name="Krizsan K."/>
            <person name="Foldi C."/>
            <person name="Dima B."/>
            <person name="Sanchez-Garcia M."/>
            <person name="Sanchez-Ramirez S."/>
            <person name="Szollosi G.J."/>
            <person name="Szarkandi J.G."/>
            <person name="Papp V."/>
            <person name="Albert L."/>
            <person name="Andreopoulos W."/>
            <person name="Angelini C."/>
            <person name="Antonin V."/>
            <person name="Barry K.W."/>
            <person name="Bougher N.L."/>
            <person name="Buchanan P."/>
            <person name="Buyck B."/>
            <person name="Bense V."/>
            <person name="Catcheside P."/>
            <person name="Chovatia M."/>
            <person name="Cooper J."/>
            <person name="Damon W."/>
            <person name="Desjardin D."/>
            <person name="Finy P."/>
            <person name="Geml J."/>
            <person name="Haridas S."/>
            <person name="Hughes K."/>
            <person name="Justo A."/>
            <person name="Karasinski D."/>
            <person name="Kautmanova I."/>
            <person name="Kiss B."/>
            <person name="Kocsube S."/>
            <person name="Kotiranta H."/>
            <person name="LaButti K.M."/>
            <person name="Lechner B.E."/>
            <person name="Liimatainen K."/>
            <person name="Lipzen A."/>
            <person name="Lukacs Z."/>
            <person name="Mihaltcheva S."/>
            <person name="Morgado L.N."/>
            <person name="Niskanen T."/>
            <person name="Noordeloos M.E."/>
            <person name="Ohm R.A."/>
            <person name="Ortiz-Santana B."/>
            <person name="Ovrebo C."/>
            <person name="Racz N."/>
            <person name="Riley R."/>
            <person name="Savchenko A."/>
            <person name="Shiryaev A."/>
            <person name="Soop K."/>
            <person name="Spirin V."/>
            <person name="Szebenyi C."/>
            <person name="Tomsovsky M."/>
            <person name="Tulloss R.E."/>
            <person name="Uehling J."/>
            <person name="Grigoriev I.V."/>
            <person name="Vagvolgyi C."/>
            <person name="Papp T."/>
            <person name="Martin F.M."/>
            <person name="Miettinen O."/>
            <person name="Hibbett D.S."/>
            <person name="Nagy L.G."/>
        </authorList>
    </citation>
    <scope>NUCLEOTIDE SEQUENCE [LARGE SCALE GENOMIC DNA]</scope>
    <source>
        <strain evidence="2 3">CBS 962.96</strain>
    </source>
</reference>
<feature type="domain" description="GST N-terminal" evidence="1">
    <location>
        <begin position="1"/>
        <end position="86"/>
    </location>
</feature>
<evidence type="ECO:0000259" key="1">
    <source>
        <dbReference type="PROSITE" id="PS50404"/>
    </source>
</evidence>
<dbReference type="Proteomes" id="UP000297245">
    <property type="component" value="Unassembled WGS sequence"/>
</dbReference>
<proteinExistence type="predicted"/>
<dbReference type="Pfam" id="PF13417">
    <property type="entry name" value="GST_N_3"/>
    <property type="match status" value="1"/>
</dbReference>
<dbReference type="Gene3D" id="1.20.1050.10">
    <property type="match status" value="1"/>
</dbReference>
<name>A0A4V6T556_DENBC</name>
<keyword evidence="3" id="KW-1185">Reference proteome</keyword>
<dbReference type="AlphaFoldDB" id="A0A4V6T556"/>
<dbReference type="InterPro" id="IPR054416">
    <property type="entry name" value="GST_UstS-like_C"/>
</dbReference>
<dbReference type="InterPro" id="IPR036249">
    <property type="entry name" value="Thioredoxin-like_sf"/>
</dbReference>
<accession>A0A4V6T556</accession>
<dbReference type="EMBL" id="ML179494">
    <property type="protein sequence ID" value="THU86505.1"/>
    <property type="molecule type" value="Genomic_DNA"/>
</dbReference>
<dbReference type="PROSITE" id="PS50404">
    <property type="entry name" value="GST_NTER"/>
    <property type="match status" value="1"/>
</dbReference>
<evidence type="ECO:0000313" key="2">
    <source>
        <dbReference type="EMBL" id="THU86505.1"/>
    </source>
</evidence>
<gene>
    <name evidence="2" type="ORF">K435DRAFT_805055</name>
</gene>
<sequence>MAETLKPLVFYDFPSKKPGVNAWNPNTWKTSFYPQSRWNRPHPTTRKPDGSPMYTLPVIVDPNTGTSVSDSLLIADYLDKTYPDKPILIPAGTRALHEAFLDALTPNFYPTMRFSMLKICEILNPRSEAYIREARKNDVLKMLNAASIEDVYPKGDEAEVEWKKFEEGMKNVAKWMDSNERFVMGDMISFADFVLGGFLQANKKMWGEQSKEWKDIASWDGGRWGRLLEDLQNMRETIEYCIVICGL</sequence>
<dbReference type="InterPro" id="IPR036282">
    <property type="entry name" value="Glutathione-S-Trfase_C_sf"/>
</dbReference>
<dbReference type="SUPFAM" id="SSF52833">
    <property type="entry name" value="Thioredoxin-like"/>
    <property type="match status" value="1"/>
</dbReference>
<organism evidence="2 3">
    <name type="scientific">Dendrothele bispora (strain CBS 962.96)</name>
    <dbReference type="NCBI Taxonomy" id="1314807"/>
    <lineage>
        <taxon>Eukaryota</taxon>
        <taxon>Fungi</taxon>
        <taxon>Dikarya</taxon>
        <taxon>Basidiomycota</taxon>
        <taxon>Agaricomycotina</taxon>
        <taxon>Agaricomycetes</taxon>
        <taxon>Agaricomycetidae</taxon>
        <taxon>Agaricales</taxon>
        <taxon>Agaricales incertae sedis</taxon>
        <taxon>Dendrothele</taxon>
    </lineage>
</organism>
<evidence type="ECO:0000313" key="3">
    <source>
        <dbReference type="Proteomes" id="UP000297245"/>
    </source>
</evidence>
<dbReference type="Pfam" id="PF22041">
    <property type="entry name" value="GST_C_7"/>
    <property type="match status" value="1"/>
</dbReference>